<protein>
    <submittedName>
        <fullName evidence="5">Dehydrogenase</fullName>
    </submittedName>
</protein>
<dbReference type="GO" id="GO:0000166">
    <property type="term" value="F:nucleotide binding"/>
    <property type="evidence" value="ECO:0007669"/>
    <property type="project" value="InterPro"/>
</dbReference>
<dbReference type="InterPro" id="IPR055170">
    <property type="entry name" value="GFO_IDH_MocA-like_dom"/>
</dbReference>
<dbReference type="PANTHER" id="PTHR43818:SF11">
    <property type="entry name" value="BCDNA.GH03377"/>
    <property type="match status" value="1"/>
</dbReference>
<dbReference type="KEGG" id="ccot:CCAX7_44350"/>
<dbReference type="Gene3D" id="3.30.360.10">
    <property type="entry name" value="Dihydrodipicolinate Reductase, domain 2"/>
    <property type="match status" value="1"/>
</dbReference>
<dbReference type="SUPFAM" id="SSF51735">
    <property type="entry name" value="NAD(P)-binding Rossmann-fold domains"/>
    <property type="match status" value="1"/>
</dbReference>
<evidence type="ECO:0000259" key="3">
    <source>
        <dbReference type="Pfam" id="PF01408"/>
    </source>
</evidence>
<dbReference type="EMBL" id="AP025739">
    <property type="protein sequence ID" value="BDI32384.1"/>
    <property type="molecule type" value="Genomic_DNA"/>
</dbReference>
<name>A0A9N7L8R2_9BACT</name>
<dbReference type="Proteomes" id="UP000287394">
    <property type="component" value="Chromosome"/>
</dbReference>
<dbReference type="InterPro" id="IPR050463">
    <property type="entry name" value="Gfo/Idh/MocA_oxidrdct_glycsds"/>
</dbReference>
<dbReference type="Pfam" id="PF01408">
    <property type="entry name" value="GFO_IDH_MocA"/>
    <property type="match status" value="1"/>
</dbReference>
<dbReference type="SUPFAM" id="SSF55347">
    <property type="entry name" value="Glyceraldehyde-3-phosphate dehydrogenase-like, C-terminal domain"/>
    <property type="match status" value="1"/>
</dbReference>
<dbReference type="Gene3D" id="3.40.50.720">
    <property type="entry name" value="NAD(P)-binding Rossmann-like Domain"/>
    <property type="match status" value="1"/>
</dbReference>
<dbReference type="InterPro" id="IPR000683">
    <property type="entry name" value="Gfo/Idh/MocA-like_OxRdtase_N"/>
</dbReference>
<keyword evidence="1" id="KW-0560">Oxidoreductase</keyword>
<gene>
    <name evidence="5" type="ORF">CCAX7_44350</name>
</gene>
<dbReference type="GO" id="GO:0016491">
    <property type="term" value="F:oxidoreductase activity"/>
    <property type="evidence" value="ECO:0007669"/>
    <property type="project" value="UniProtKB-KW"/>
</dbReference>
<dbReference type="AlphaFoldDB" id="A0A9N7L8R2"/>
<organism evidence="5 6">
    <name type="scientific">Capsulimonas corticalis</name>
    <dbReference type="NCBI Taxonomy" id="2219043"/>
    <lineage>
        <taxon>Bacteria</taxon>
        <taxon>Bacillati</taxon>
        <taxon>Armatimonadota</taxon>
        <taxon>Armatimonadia</taxon>
        <taxon>Capsulimonadales</taxon>
        <taxon>Capsulimonadaceae</taxon>
        <taxon>Capsulimonas</taxon>
    </lineage>
</organism>
<feature type="domain" description="GFO/IDH/MocA-like oxidoreductase" evidence="4">
    <location>
        <begin position="137"/>
        <end position="270"/>
    </location>
</feature>
<evidence type="ECO:0000313" key="5">
    <source>
        <dbReference type="EMBL" id="BDI32384.1"/>
    </source>
</evidence>
<evidence type="ECO:0000256" key="2">
    <source>
        <dbReference type="SAM" id="MobiDB-lite"/>
    </source>
</evidence>
<feature type="domain" description="Gfo/Idh/MocA-like oxidoreductase N-terminal" evidence="3">
    <location>
        <begin position="10"/>
        <end position="125"/>
    </location>
</feature>
<proteinExistence type="predicted"/>
<dbReference type="InterPro" id="IPR036291">
    <property type="entry name" value="NAD(P)-bd_dom_sf"/>
</dbReference>
<evidence type="ECO:0000256" key="1">
    <source>
        <dbReference type="ARBA" id="ARBA00023002"/>
    </source>
</evidence>
<dbReference type="Pfam" id="PF22725">
    <property type="entry name" value="GFO_IDH_MocA_C3"/>
    <property type="match status" value="1"/>
</dbReference>
<reference evidence="5 6" key="1">
    <citation type="journal article" date="2019" name="Int. J. Syst. Evol. Microbiol.">
        <title>Capsulimonas corticalis gen. nov., sp. nov., an aerobic capsulated bacterium, of a novel bacterial order, Capsulimonadales ord. nov., of the class Armatimonadia of the phylum Armatimonadetes.</title>
        <authorList>
            <person name="Li J."/>
            <person name="Kudo C."/>
            <person name="Tonouchi A."/>
        </authorList>
    </citation>
    <scope>NUCLEOTIDE SEQUENCE [LARGE SCALE GENOMIC DNA]</scope>
    <source>
        <strain evidence="5 6">AX-7</strain>
    </source>
</reference>
<feature type="region of interest" description="Disordered" evidence="2">
    <location>
        <begin position="351"/>
        <end position="374"/>
    </location>
</feature>
<sequence length="374" mass="39432">MLTVSLENPVRIGIIGCGNISAAYLKTFQNYAAVTTVAVADIDIARAEARAAEFGVPKATSVDGLLSDPDVEIVVNLTTPQAHYAITLAAIKAGKHVYNEKPLTVTIAEAREALDAAEAAGVRVGCAPGTFLGGGLQTCRQLIDEGAIGRPVAATAFMLCHGHESWHPDPEFYYKIGGGPMMDMGPYYLTALISLLGGIKTVSGAAAITEPERTITSQPKNGTKIDVETPDHVAGTIQFQNGAIGTIITSFAIWHAGYPNIQIFGTEGTLTVPDPNSLRGPIYVQRVGESERREVPLTHNNSEGDRWGIGVVDLAYAIRSGRPHRASGALAFQVLSAMHGFLDSAKDGQARQINGAPERPAPLPSSLPDGELDA</sequence>
<dbReference type="PANTHER" id="PTHR43818">
    <property type="entry name" value="BCDNA.GH03377"/>
    <property type="match status" value="1"/>
</dbReference>
<evidence type="ECO:0000259" key="4">
    <source>
        <dbReference type="Pfam" id="PF22725"/>
    </source>
</evidence>
<evidence type="ECO:0000313" key="6">
    <source>
        <dbReference type="Proteomes" id="UP000287394"/>
    </source>
</evidence>
<accession>A0A9N7L8R2</accession>
<keyword evidence="6" id="KW-1185">Reference proteome</keyword>